<dbReference type="Pfam" id="PF08240">
    <property type="entry name" value="ADH_N"/>
    <property type="match status" value="1"/>
</dbReference>
<reference evidence="4 5" key="1">
    <citation type="journal article" date="2016" name="Genome Announc.">
        <title>Genome Sequence of Madurella mycetomatis mm55, Isolated from a Human Mycetoma Case in Sudan.</title>
        <authorList>
            <person name="Smit S."/>
            <person name="Derks M.F."/>
            <person name="Bervoets S."/>
            <person name="Fahal A."/>
            <person name="van Leeuwen W."/>
            <person name="van Belkum A."/>
            <person name="van de Sande W.W."/>
        </authorList>
    </citation>
    <scope>NUCLEOTIDE SEQUENCE [LARGE SCALE GENOMIC DNA]</scope>
    <source>
        <strain evidence="5">mm55</strain>
    </source>
</reference>
<dbReference type="InterPro" id="IPR013154">
    <property type="entry name" value="ADH-like_N"/>
</dbReference>
<dbReference type="VEuPathDB" id="FungiDB:MMYC01_208645"/>
<dbReference type="EMBL" id="LCTW02000282">
    <property type="protein sequence ID" value="KXX75277.1"/>
    <property type="molecule type" value="Genomic_DNA"/>
</dbReference>
<dbReference type="Gene3D" id="3.90.180.10">
    <property type="entry name" value="Medium-chain alcohol dehydrogenases, catalytic domain"/>
    <property type="match status" value="1"/>
</dbReference>
<protein>
    <submittedName>
        <fullName evidence="4">Protein TOXD</fullName>
    </submittedName>
</protein>
<dbReference type="SMART" id="SM00829">
    <property type="entry name" value="PKS_ER"/>
    <property type="match status" value="1"/>
</dbReference>
<proteinExistence type="inferred from homology"/>
<keyword evidence="2" id="KW-0560">Oxidoreductase</keyword>
<evidence type="ECO:0000313" key="5">
    <source>
        <dbReference type="Proteomes" id="UP000078237"/>
    </source>
</evidence>
<evidence type="ECO:0000256" key="2">
    <source>
        <dbReference type="ARBA" id="ARBA00023002"/>
    </source>
</evidence>
<evidence type="ECO:0000256" key="1">
    <source>
        <dbReference type="ARBA" id="ARBA00008072"/>
    </source>
</evidence>
<evidence type="ECO:0000259" key="3">
    <source>
        <dbReference type="SMART" id="SM00829"/>
    </source>
</evidence>
<dbReference type="CDD" id="cd08249">
    <property type="entry name" value="enoyl_reductase_like"/>
    <property type="match status" value="1"/>
</dbReference>
<dbReference type="InterPro" id="IPR047122">
    <property type="entry name" value="Trans-enoyl_RdTase-like"/>
</dbReference>
<dbReference type="AlphaFoldDB" id="A0A175VUS6"/>
<dbReference type="GO" id="GO:0016651">
    <property type="term" value="F:oxidoreductase activity, acting on NAD(P)H"/>
    <property type="evidence" value="ECO:0007669"/>
    <property type="project" value="InterPro"/>
</dbReference>
<dbReference type="InterPro" id="IPR020843">
    <property type="entry name" value="ER"/>
</dbReference>
<dbReference type="Proteomes" id="UP000078237">
    <property type="component" value="Unassembled WGS sequence"/>
</dbReference>
<dbReference type="STRING" id="100816.A0A175VUS6"/>
<evidence type="ECO:0000313" key="4">
    <source>
        <dbReference type="EMBL" id="KXX75277.1"/>
    </source>
</evidence>
<dbReference type="InterPro" id="IPR036291">
    <property type="entry name" value="NAD(P)-bd_dom_sf"/>
</dbReference>
<comment type="caution">
    <text evidence="4">The sequence shown here is derived from an EMBL/GenBank/DDBJ whole genome shotgun (WGS) entry which is preliminary data.</text>
</comment>
<feature type="domain" description="Enoyl reductase (ER)" evidence="3">
    <location>
        <begin position="19"/>
        <end position="343"/>
    </location>
</feature>
<gene>
    <name evidence="4" type="ORF">MMYC01_208645</name>
</gene>
<dbReference type="PANTHER" id="PTHR45348:SF2">
    <property type="entry name" value="ZINC-TYPE ALCOHOL DEHYDROGENASE-LIKE PROTEIN C2E1P3.01"/>
    <property type="match status" value="1"/>
</dbReference>
<dbReference type="InterPro" id="IPR011032">
    <property type="entry name" value="GroES-like_sf"/>
</dbReference>
<sequence length="358" mass="38065">MGFPSVQKAVVVIAPQEAKLVTDRPLPALREHHILVKVVCVALNPADWKHIDFSSAPGALLGYDYSGIVEETGKGVTRFAKGDRICGPVHGGNALQLEDGAFAEYIVVKDHVQIPIPKNLSFQQAATIGVGITTVGLSLYHNLKLNLPNDPIAEPASILVYGGSSATGSLAIQFAKLSGYHVLATCSPHNFDFVKSLGADMVCDYKDPGAANEIRRLTGDKLKIVFDTISLESSAEFCAEAISTEGGAYTCLLPVTAPRSDVKSELVLGYTAFGEAFELGPQSFAAVPEDQAFAASWLLLAEKFLANGKIKVHPPSVREGGLEGVLEGLDLMRKGQVSGQKLVYNVSEASCVMPMVPQ</sequence>
<dbReference type="OrthoDB" id="48317at2759"/>
<organism evidence="4 5">
    <name type="scientific">Madurella mycetomatis</name>
    <dbReference type="NCBI Taxonomy" id="100816"/>
    <lineage>
        <taxon>Eukaryota</taxon>
        <taxon>Fungi</taxon>
        <taxon>Dikarya</taxon>
        <taxon>Ascomycota</taxon>
        <taxon>Pezizomycotina</taxon>
        <taxon>Sordariomycetes</taxon>
        <taxon>Sordariomycetidae</taxon>
        <taxon>Sordariales</taxon>
        <taxon>Sordariales incertae sedis</taxon>
        <taxon>Madurella</taxon>
    </lineage>
</organism>
<accession>A0A175VUS6</accession>
<dbReference type="InterPro" id="IPR013149">
    <property type="entry name" value="ADH-like_C"/>
</dbReference>
<dbReference type="SUPFAM" id="SSF51735">
    <property type="entry name" value="NAD(P)-binding Rossmann-fold domains"/>
    <property type="match status" value="1"/>
</dbReference>
<dbReference type="Pfam" id="PF00107">
    <property type="entry name" value="ADH_zinc_N"/>
    <property type="match status" value="1"/>
</dbReference>
<name>A0A175VUS6_9PEZI</name>
<dbReference type="PANTHER" id="PTHR45348">
    <property type="entry name" value="HYPOTHETICAL OXIDOREDUCTASE (EUROFUNG)"/>
    <property type="match status" value="1"/>
</dbReference>
<dbReference type="Gene3D" id="3.40.50.720">
    <property type="entry name" value="NAD(P)-binding Rossmann-like Domain"/>
    <property type="match status" value="1"/>
</dbReference>
<comment type="similarity">
    <text evidence="1">Belongs to the zinc-containing alcohol dehydrogenase family.</text>
</comment>
<keyword evidence="5" id="KW-1185">Reference proteome</keyword>
<dbReference type="SUPFAM" id="SSF50129">
    <property type="entry name" value="GroES-like"/>
    <property type="match status" value="1"/>
</dbReference>